<dbReference type="InterPro" id="IPR000620">
    <property type="entry name" value="EamA_dom"/>
</dbReference>
<feature type="transmembrane region" description="Helical" evidence="1">
    <location>
        <begin position="56"/>
        <end position="79"/>
    </location>
</feature>
<evidence type="ECO:0000259" key="2">
    <source>
        <dbReference type="Pfam" id="PF00892"/>
    </source>
</evidence>
<gene>
    <name evidence="3" type="ORF">TW77_07005</name>
</gene>
<feature type="transmembrane region" description="Helical" evidence="1">
    <location>
        <begin position="85"/>
        <end position="107"/>
    </location>
</feature>
<dbReference type="SUPFAM" id="SSF103481">
    <property type="entry name" value="Multidrug resistance efflux transporter EmrE"/>
    <property type="match status" value="2"/>
</dbReference>
<dbReference type="PATRIC" id="fig|43658.5.peg.1477"/>
<evidence type="ECO:0000313" key="3">
    <source>
        <dbReference type="EMBL" id="KJZ10623.1"/>
    </source>
</evidence>
<dbReference type="InterPro" id="IPR037185">
    <property type="entry name" value="EmrE-like"/>
</dbReference>
<comment type="caution">
    <text evidence="3">The sequence shown here is derived from an EMBL/GenBank/DDBJ whole genome shotgun (WGS) entry which is preliminary data.</text>
</comment>
<dbReference type="PANTHER" id="PTHR22911:SF137">
    <property type="entry name" value="SOLUTE CARRIER FAMILY 35 MEMBER G2-RELATED"/>
    <property type="match status" value="1"/>
</dbReference>
<keyword evidence="1" id="KW-0812">Transmembrane</keyword>
<proteinExistence type="predicted"/>
<feature type="transmembrane region" description="Helical" evidence="1">
    <location>
        <begin position="231"/>
        <end position="248"/>
    </location>
</feature>
<feature type="domain" description="EamA" evidence="2">
    <location>
        <begin position="2"/>
        <end position="129"/>
    </location>
</feature>
<dbReference type="Gene3D" id="1.10.3730.20">
    <property type="match status" value="1"/>
</dbReference>
<keyword evidence="1" id="KW-0472">Membrane</keyword>
<dbReference type="GO" id="GO:0016020">
    <property type="term" value="C:membrane"/>
    <property type="evidence" value="ECO:0007669"/>
    <property type="project" value="InterPro"/>
</dbReference>
<dbReference type="AlphaFoldDB" id="A0A0F4QSG8"/>
<dbReference type="PANTHER" id="PTHR22911">
    <property type="entry name" value="ACYL-MALONYL CONDENSING ENZYME-RELATED"/>
    <property type="match status" value="1"/>
</dbReference>
<feature type="transmembrane region" description="Helical" evidence="1">
    <location>
        <begin position="114"/>
        <end position="134"/>
    </location>
</feature>
<reference evidence="3 4" key="1">
    <citation type="journal article" date="2015" name="BMC Genomics">
        <title>Genome mining reveals unlocked bioactive potential of marine Gram-negative bacteria.</title>
        <authorList>
            <person name="Machado H."/>
            <person name="Sonnenschein E.C."/>
            <person name="Melchiorsen J."/>
            <person name="Gram L."/>
        </authorList>
    </citation>
    <scope>NUCLEOTIDE SEQUENCE [LARGE SCALE GENOMIC DNA]</scope>
    <source>
        <strain evidence="3 4">S2471</strain>
    </source>
</reference>
<feature type="transmembrane region" description="Helical" evidence="1">
    <location>
        <begin position="32"/>
        <end position="49"/>
    </location>
</feature>
<dbReference type="Proteomes" id="UP000033452">
    <property type="component" value="Unassembled WGS sequence"/>
</dbReference>
<feature type="transmembrane region" description="Helical" evidence="1">
    <location>
        <begin position="200"/>
        <end position="219"/>
    </location>
</feature>
<keyword evidence="4" id="KW-1185">Reference proteome</keyword>
<dbReference type="OrthoDB" id="6285496at2"/>
<sequence>MLSALLSALCWACFDFLRKQLAQEFSAPLMSVMFSLLVLPGYLIYWGWLQAPLPEAGYFVPGTVSGLLAAIGSVCFIRGLAVGKIAVMLPLLSITPVVSGAFAWLWLGEPLGEAQVIALGAITLGSFILQGGRLSIREQGAGYVLVTALCWGMCIVFDKQALQYSEVSFHLIYLTVSVVLINGMVFKPTLSVKRLLSSKWLWACAALAFAVAVLCQLFALQQLQPGVMEAIKRAIGISSAALLGVYFYKETLKGYQWFSIAVILAGTLSLY</sequence>
<evidence type="ECO:0000256" key="1">
    <source>
        <dbReference type="SAM" id="Phobius"/>
    </source>
</evidence>
<dbReference type="Pfam" id="PF00892">
    <property type="entry name" value="EamA"/>
    <property type="match status" value="2"/>
</dbReference>
<organism evidence="3 4">
    <name type="scientific">Pseudoalteromonas rubra</name>
    <dbReference type="NCBI Taxonomy" id="43658"/>
    <lineage>
        <taxon>Bacteria</taxon>
        <taxon>Pseudomonadati</taxon>
        <taxon>Pseudomonadota</taxon>
        <taxon>Gammaproteobacteria</taxon>
        <taxon>Alteromonadales</taxon>
        <taxon>Pseudoalteromonadaceae</taxon>
        <taxon>Pseudoalteromonas</taxon>
    </lineage>
</organism>
<feature type="transmembrane region" description="Helical" evidence="1">
    <location>
        <begin position="169"/>
        <end position="188"/>
    </location>
</feature>
<feature type="transmembrane region" description="Helical" evidence="1">
    <location>
        <begin position="140"/>
        <end position="157"/>
    </location>
</feature>
<dbReference type="RefSeq" id="WP_046004265.1">
    <property type="nucleotide sequence ID" value="NZ_JXYA01000014.1"/>
</dbReference>
<feature type="domain" description="EamA" evidence="2">
    <location>
        <begin position="140"/>
        <end position="269"/>
    </location>
</feature>
<dbReference type="EMBL" id="JXYA01000014">
    <property type="protein sequence ID" value="KJZ10623.1"/>
    <property type="molecule type" value="Genomic_DNA"/>
</dbReference>
<keyword evidence="1" id="KW-1133">Transmembrane helix</keyword>
<accession>A0A0F4QSG8</accession>
<protein>
    <recommendedName>
        <fullName evidence="2">EamA domain-containing protein</fullName>
    </recommendedName>
</protein>
<evidence type="ECO:0000313" key="4">
    <source>
        <dbReference type="Proteomes" id="UP000033452"/>
    </source>
</evidence>
<name>A0A0F4QSG8_9GAMM</name>